<organism evidence="1 2">
    <name type="scientific">Allosaccharopolyspora coralli</name>
    <dbReference type="NCBI Taxonomy" id="2665642"/>
    <lineage>
        <taxon>Bacteria</taxon>
        <taxon>Bacillati</taxon>
        <taxon>Actinomycetota</taxon>
        <taxon>Actinomycetes</taxon>
        <taxon>Pseudonocardiales</taxon>
        <taxon>Pseudonocardiaceae</taxon>
        <taxon>Allosaccharopolyspora</taxon>
    </lineage>
</organism>
<reference evidence="2" key="1">
    <citation type="submission" date="2019-11" db="EMBL/GenBank/DDBJ databases">
        <title>The complete genome sequence of Saccharopolyspora sp. E2A.</title>
        <authorList>
            <person name="Zhang G."/>
        </authorList>
    </citation>
    <scope>NUCLEOTIDE SEQUENCE [LARGE SCALE GENOMIC DNA]</scope>
    <source>
        <strain evidence="2">E2A</strain>
    </source>
</reference>
<keyword evidence="2" id="KW-1185">Reference proteome</keyword>
<evidence type="ECO:0000313" key="2">
    <source>
        <dbReference type="Proteomes" id="UP000371041"/>
    </source>
</evidence>
<evidence type="ECO:0000313" key="1">
    <source>
        <dbReference type="EMBL" id="QGK71689.1"/>
    </source>
</evidence>
<dbReference type="KEGG" id="sace:GIY23_21135"/>
<gene>
    <name evidence="1" type="ORF">GIY23_21135</name>
</gene>
<proteinExistence type="predicted"/>
<dbReference type="EMBL" id="CP045929">
    <property type="protein sequence ID" value="QGK71689.1"/>
    <property type="molecule type" value="Genomic_DNA"/>
</dbReference>
<accession>A0A5Q3QJS1</accession>
<dbReference type="Proteomes" id="UP000371041">
    <property type="component" value="Chromosome"/>
</dbReference>
<sequence>MSSFEIEEEMRTRRARLDERAVQAARIDQALRDGGGLRPKWLNRFAEWWAEATAPLRIGDINDSRPPTAPRGCH</sequence>
<dbReference type="AlphaFoldDB" id="A0A5Q3QJS1"/>
<dbReference type="RefSeq" id="WP_154078259.1">
    <property type="nucleotide sequence ID" value="NZ_CP045929.1"/>
</dbReference>
<name>A0A5Q3QJS1_9PSEU</name>
<protein>
    <submittedName>
        <fullName evidence="1">Uncharacterized protein</fullName>
    </submittedName>
</protein>